<dbReference type="PANTHER" id="PTHR33516">
    <property type="entry name" value="LEXA REPRESSOR"/>
    <property type="match status" value="1"/>
</dbReference>
<dbReference type="PANTHER" id="PTHR33516:SF2">
    <property type="entry name" value="LEXA REPRESSOR-RELATED"/>
    <property type="match status" value="1"/>
</dbReference>
<reference evidence="2 3" key="1">
    <citation type="submission" date="2019-08" db="EMBL/GenBank/DDBJ databases">
        <title>In-depth cultivation of the pig gut microbiome towards novel bacterial diversity and tailored functional studies.</title>
        <authorList>
            <person name="Wylensek D."/>
            <person name="Hitch T.C.A."/>
            <person name="Clavel T."/>
        </authorList>
    </citation>
    <scope>NUCLEOTIDE SEQUENCE [LARGE SCALE GENOMIC DNA]</scope>
    <source>
        <strain evidence="2 3">Oil+RF-744-WCA-WT-13</strain>
    </source>
</reference>
<dbReference type="Gene3D" id="2.10.109.10">
    <property type="entry name" value="Umud Fragment, subunit A"/>
    <property type="match status" value="1"/>
</dbReference>
<comment type="caution">
    <text evidence="2">The sequence shown here is derived from an EMBL/GenBank/DDBJ whole genome shotgun (WGS) entry which is preliminary data.</text>
</comment>
<dbReference type="CDD" id="cd00093">
    <property type="entry name" value="HTH_XRE"/>
    <property type="match status" value="1"/>
</dbReference>
<evidence type="ECO:0000313" key="2">
    <source>
        <dbReference type="EMBL" id="MST81527.1"/>
    </source>
</evidence>
<gene>
    <name evidence="2" type="ORF">FYJ60_04280</name>
</gene>
<accession>A0A7X2P786</accession>
<keyword evidence="3" id="KW-1185">Reference proteome</keyword>
<dbReference type="SMART" id="SM00530">
    <property type="entry name" value="HTH_XRE"/>
    <property type="match status" value="1"/>
</dbReference>
<dbReference type="SUPFAM" id="SSF51306">
    <property type="entry name" value="LexA/Signal peptidase"/>
    <property type="match status" value="1"/>
</dbReference>
<dbReference type="InterPro" id="IPR039418">
    <property type="entry name" value="LexA-like"/>
</dbReference>
<evidence type="ECO:0000313" key="3">
    <source>
        <dbReference type="Proteomes" id="UP000466864"/>
    </source>
</evidence>
<proteinExistence type="predicted"/>
<dbReference type="GO" id="GO:0003677">
    <property type="term" value="F:DNA binding"/>
    <property type="evidence" value="ECO:0007669"/>
    <property type="project" value="InterPro"/>
</dbReference>
<dbReference type="InterPro" id="IPR036286">
    <property type="entry name" value="LexA/Signal_pep-like_sf"/>
</dbReference>
<dbReference type="InterPro" id="IPR050077">
    <property type="entry name" value="LexA_repressor"/>
</dbReference>
<protein>
    <submittedName>
        <fullName evidence="2">Helix-turn-helix domain-containing protein</fullName>
    </submittedName>
</protein>
<dbReference type="InterPro" id="IPR015927">
    <property type="entry name" value="Peptidase_S24_S26A/B/C"/>
</dbReference>
<organism evidence="2 3">
    <name type="scientific">Bilifractor porci</name>
    <dbReference type="NCBI Taxonomy" id="2606636"/>
    <lineage>
        <taxon>Bacteria</taxon>
        <taxon>Bacillati</taxon>
        <taxon>Bacillota</taxon>
        <taxon>Clostridia</taxon>
        <taxon>Lachnospirales</taxon>
        <taxon>Lachnospiraceae</taxon>
        <taxon>Bilifractor</taxon>
    </lineage>
</organism>
<dbReference type="CDD" id="cd06529">
    <property type="entry name" value="S24_LexA-like"/>
    <property type="match status" value="1"/>
</dbReference>
<dbReference type="InterPro" id="IPR001387">
    <property type="entry name" value="Cro/C1-type_HTH"/>
</dbReference>
<dbReference type="SUPFAM" id="SSF47413">
    <property type="entry name" value="lambda repressor-like DNA-binding domains"/>
    <property type="match status" value="1"/>
</dbReference>
<evidence type="ECO:0000259" key="1">
    <source>
        <dbReference type="PROSITE" id="PS50943"/>
    </source>
</evidence>
<dbReference type="Pfam" id="PF01381">
    <property type="entry name" value="HTH_3"/>
    <property type="match status" value="1"/>
</dbReference>
<dbReference type="PROSITE" id="PS50943">
    <property type="entry name" value="HTH_CROC1"/>
    <property type="match status" value="1"/>
</dbReference>
<dbReference type="AlphaFoldDB" id="A0A7X2P786"/>
<dbReference type="Pfam" id="PF00717">
    <property type="entry name" value="Peptidase_S24"/>
    <property type="match status" value="1"/>
</dbReference>
<name>A0A7X2P786_9FIRM</name>
<dbReference type="InterPro" id="IPR010982">
    <property type="entry name" value="Lambda_DNA-bd_dom_sf"/>
</dbReference>
<feature type="domain" description="HTH cro/C1-type" evidence="1">
    <location>
        <begin position="7"/>
        <end position="59"/>
    </location>
</feature>
<dbReference type="Gene3D" id="1.10.260.40">
    <property type="entry name" value="lambda repressor-like DNA-binding domains"/>
    <property type="match status" value="1"/>
</dbReference>
<sequence>MTLVDRIRLLANQRGLSLPRLEEELNMGNGTISRWRTSAPGTNKLEKVADYFGVSIDYLIGRTETPIPNGNSNKGIRIPVLGNVAAGIPIEMITDVVDWEEIPDAMAKAGDFFGLRIKGDSMSPRISEGDTVIVRKQDDAESGDVVIATINGDSATCKRLMKYESGISLISFNPAYKPMEFTNEQITTVPVHIIGKVVENRQKY</sequence>
<dbReference type="Proteomes" id="UP000466864">
    <property type="component" value="Unassembled WGS sequence"/>
</dbReference>
<dbReference type="EMBL" id="VUMV01000002">
    <property type="protein sequence ID" value="MST81527.1"/>
    <property type="molecule type" value="Genomic_DNA"/>
</dbReference>